<proteinExistence type="predicted"/>
<dbReference type="AlphaFoldDB" id="A0AAV9PNV1"/>
<sequence>MGEESATDASFRKRYEDICDLRDEDRLDEFVEKAKELLRESHLPRYYRIRTLILTGSTVGNWHDAMRYWKDAENLWRFVRRRYPDGEEESIDRPMRAIREDLDELRTVLDEEKPTDEEEGDEAAQAKLEGIGADMDTKHAEDVARAAEESDDPEECLEADALVLGKTVEELRAVEAQKPFYTKASPLESQGGR</sequence>
<reference evidence="2 3" key="1">
    <citation type="submission" date="2023-08" db="EMBL/GenBank/DDBJ databases">
        <title>Black Yeasts Isolated from many extreme environments.</title>
        <authorList>
            <person name="Coleine C."/>
            <person name="Stajich J.E."/>
            <person name="Selbmann L."/>
        </authorList>
    </citation>
    <scope>NUCLEOTIDE SEQUENCE [LARGE SCALE GENOMIC DNA]</scope>
    <source>
        <strain evidence="2 3">CCFEE 5935</strain>
    </source>
</reference>
<organism evidence="2 3">
    <name type="scientific">Saxophila tyrrhenica</name>
    <dbReference type="NCBI Taxonomy" id="1690608"/>
    <lineage>
        <taxon>Eukaryota</taxon>
        <taxon>Fungi</taxon>
        <taxon>Dikarya</taxon>
        <taxon>Ascomycota</taxon>
        <taxon>Pezizomycotina</taxon>
        <taxon>Dothideomycetes</taxon>
        <taxon>Dothideomycetidae</taxon>
        <taxon>Mycosphaerellales</taxon>
        <taxon>Extremaceae</taxon>
        <taxon>Saxophila</taxon>
    </lineage>
</organism>
<feature type="region of interest" description="Disordered" evidence="1">
    <location>
        <begin position="111"/>
        <end position="155"/>
    </location>
</feature>
<gene>
    <name evidence="2" type="ORF">LTR77_001071</name>
</gene>
<comment type="caution">
    <text evidence="2">The sequence shown here is derived from an EMBL/GenBank/DDBJ whole genome shotgun (WGS) entry which is preliminary data.</text>
</comment>
<evidence type="ECO:0000313" key="2">
    <source>
        <dbReference type="EMBL" id="KAK5173992.1"/>
    </source>
</evidence>
<evidence type="ECO:0000256" key="1">
    <source>
        <dbReference type="SAM" id="MobiDB-lite"/>
    </source>
</evidence>
<name>A0AAV9PNV1_9PEZI</name>
<feature type="compositionally biased region" description="Basic and acidic residues" evidence="1">
    <location>
        <begin position="135"/>
        <end position="148"/>
    </location>
</feature>
<keyword evidence="3" id="KW-1185">Reference proteome</keyword>
<feature type="compositionally biased region" description="Acidic residues" evidence="1">
    <location>
        <begin position="113"/>
        <end position="122"/>
    </location>
</feature>
<dbReference type="GeneID" id="89922419"/>
<accession>A0AAV9PNV1</accession>
<dbReference type="EMBL" id="JAVRRT010000002">
    <property type="protein sequence ID" value="KAK5173992.1"/>
    <property type="molecule type" value="Genomic_DNA"/>
</dbReference>
<dbReference type="Proteomes" id="UP001337655">
    <property type="component" value="Unassembled WGS sequence"/>
</dbReference>
<evidence type="ECO:0000313" key="3">
    <source>
        <dbReference type="Proteomes" id="UP001337655"/>
    </source>
</evidence>
<protein>
    <submittedName>
        <fullName evidence="2">Uncharacterized protein</fullName>
    </submittedName>
</protein>
<dbReference type="RefSeq" id="XP_064662661.1">
    <property type="nucleotide sequence ID" value="XM_064798334.1"/>
</dbReference>